<comment type="caution">
    <text evidence="6">The sequence shown here is derived from an EMBL/GenBank/DDBJ whole genome shotgun (WGS) entry which is preliminary data.</text>
</comment>
<accession>A0AAV4M1K2</accession>
<gene>
    <name evidence="6" type="ORF">BcabD6B2_57820</name>
</gene>
<dbReference type="InterPro" id="IPR052700">
    <property type="entry name" value="Carb_kinase_PfkB-like"/>
</dbReference>
<dbReference type="GO" id="GO:0016301">
    <property type="term" value="F:kinase activity"/>
    <property type="evidence" value="ECO:0007669"/>
    <property type="project" value="UniProtKB-KW"/>
</dbReference>
<dbReference type="EMBL" id="BPLF01000006">
    <property type="protein sequence ID" value="GIX66346.1"/>
    <property type="molecule type" value="Genomic_DNA"/>
</dbReference>
<organism evidence="6 7">
    <name type="scientific">Babesia caballi</name>
    <dbReference type="NCBI Taxonomy" id="5871"/>
    <lineage>
        <taxon>Eukaryota</taxon>
        <taxon>Sar</taxon>
        <taxon>Alveolata</taxon>
        <taxon>Apicomplexa</taxon>
        <taxon>Aconoidasida</taxon>
        <taxon>Piroplasmida</taxon>
        <taxon>Babesiidae</taxon>
        <taxon>Babesia</taxon>
    </lineage>
</organism>
<dbReference type="RefSeq" id="XP_067718415.1">
    <property type="nucleotide sequence ID" value="XM_067862314.1"/>
</dbReference>
<keyword evidence="4" id="KW-0732">Signal</keyword>
<dbReference type="SUPFAM" id="SSF53613">
    <property type="entry name" value="Ribokinase-like"/>
    <property type="match status" value="1"/>
</dbReference>
<dbReference type="AlphaFoldDB" id="A0AAV4M1K2"/>
<name>A0AAV4M1K2_BABCB</name>
<dbReference type="GeneID" id="94197827"/>
<evidence type="ECO:0000256" key="2">
    <source>
        <dbReference type="ARBA" id="ARBA00022679"/>
    </source>
</evidence>
<dbReference type="Proteomes" id="UP001497744">
    <property type="component" value="Unassembled WGS sequence"/>
</dbReference>
<dbReference type="InterPro" id="IPR011611">
    <property type="entry name" value="PfkB_dom"/>
</dbReference>
<evidence type="ECO:0000313" key="6">
    <source>
        <dbReference type="EMBL" id="GIX66346.1"/>
    </source>
</evidence>
<keyword evidence="7" id="KW-1185">Reference proteome</keyword>
<protein>
    <submittedName>
        <fullName evidence="6">Adenosine kinase</fullName>
    </submittedName>
</protein>
<comment type="similarity">
    <text evidence="1">Belongs to the carbohydrate kinase PfkB family.</text>
</comment>
<evidence type="ECO:0000259" key="5">
    <source>
        <dbReference type="Pfam" id="PF00294"/>
    </source>
</evidence>
<feature type="chain" id="PRO_5043607413" evidence="4">
    <location>
        <begin position="21"/>
        <end position="367"/>
    </location>
</feature>
<evidence type="ECO:0000313" key="7">
    <source>
        <dbReference type="Proteomes" id="UP001497744"/>
    </source>
</evidence>
<dbReference type="Pfam" id="PF00294">
    <property type="entry name" value="PfkB"/>
    <property type="match status" value="1"/>
</dbReference>
<dbReference type="Gene3D" id="3.40.1190.20">
    <property type="match status" value="1"/>
</dbReference>
<keyword evidence="2" id="KW-0808">Transferase</keyword>
<dbReference type="InterPro" id="IPR029056">
    <property type="entry name" value="Ribokinase-like"/>
</dbReference>
<dbReference type="PANTHER" id="PTHR43320:SF3">
    <property type="entry name" value="CARBOHYDRATE KINASE PFKB DOMAIN-CONTAINING PROTEIN"/>
    <property type="match status" value="1"/>
</dbReference>
<evidence type="ECO:0000256" key="3">
    <source>
        <dbReference type="ARBA" id="ARBA00022777"/>
    </source>
</evidence>
<proteinExistence type="inferred from homology"/>
<reference evidence="6 7" key="1">
    <citation type="submission" date="2021-06" db="EMBL/GenBank/DDBJ databases">
        <title>Genome sequence of Babesia caballi.</title>
        <authorList>
            <person name="Yamagishi J."/>
            <person name="Kidaka T."/>
            <person name="Ochi A."/>
        </authorList>
    </citation>
    <scope>NUCLEOTIDE SEQUENCE [LARGE SCALE GENOMIC DNA]</scope>
    <source>
        <strain evidence="6">USDA-D6B2</strain>
    </source>
</reference>
<dbReference type="PANTHER" id="PTHR43320">
    <property type="entry name" value="SUGAR KINASE"/>
    <property type="match status" value="1"/>
</dbReference>
<feature type="signal peptide" evidence="4">
    <location>
        <begin position="1"/>
        <end position="20"/>
    </location>
</feature>
<sequence length="367" mass="39746">MNSSSFLAAVFGVFAAFASTAICRDASGNERLELGPTRLFFAGNAMVDMFARVDQSVIDSLNFAKGESNGITPETFKALGEKVQVESKNPGGSSANTARAYAYLGGKASYFGLIGEDELADDFDSYLGSYGVDMKTIRRPGTFTSQLYSLVTPDAERSMYLLFGASRTIVAEDVDASVMDDYDYYVVNGFMFGTPGHIAFTNKMIDAALSRGKKIITLFANSVCIRKYSEHLKPVAAKSAYLSGNLEEFSKLYGIDDKEELFLHFEDLTSVRKLQHKAVIITMGGEGAYIIFRGKRYFVPPTGVEVVDTTGAGDFFAGSVLYGLLNGFTVEQSGEFARAVLSDILTHMGTSVSEDVRAKVAAIKHSA</sequence>
<evidence type="ECO:0000256" key="4">
    <source>
        <dbReference type="SAM" id="SignalP"/>
    </source>
</evidence>
<keyword evidence="3 6" id="KW-0418">Kinase</keyword>
<evidence type="ECO:0000256" key="1">
    <source>
        <dbReference type="ARBA" id="ARBA00010688"/>
    </source>
</evidence>
<feature type="domain" description="Carbohydrate kinase PfkB" evidence="5">
    <location>
        <begin position="78"/>
        <end position="353"/>
    </location>
</feature>
<dbReference type="CDD" id="cd01168">
    <property type="entry name" value="adenosine_kinase"/>
    <property type="match status" value="1"/>
</dbReference>